<proteinExistence type="predicted"/>
<dbReference type="Proteomes" id="UP001228690">
    <property type="component" value="Chromosome"/>
</dbReference>
<dbReference type="RefSeq" id="WP_326927057.1">
    <property type="nucleotide sequence ID" value="NZ_CP123443.1"/>
</dbReference>
<accession>A0ABY8MFU4</accession>
<reference evidence="3 4" key="1">
    <citation type="submission" date="2023-04" db="EMBL/GenBank/DDBJ databases">
        <title>Spirochaete genome identified in red abalone sample constitutes a novel genus.</title>
        <authorList>
            <person name="Sharma S.P."/>
            <person name="Purcell C.M."/>
            <person name="Hyde J.R."/>
            <person name="Severin A.J."/>
        </authorList>
    </citation>
    <scope>NUCLEOTIDE SEQUENCE [LARGE SCALE GENOMIC DNA]</scope>
    <source>
        <strain evidence="3 4">SP-2023</strain>
    </source>
</reference>
<dbReference type="PROSITE" id="PS51257">
    <property type="entry name" value="PROKAR_LIPOPROTEIN"/>
    <property type="match status" value="1"/>
</dbReference>
<sequence>MKIFVMILSVSMLIVSCDLINATINADHNSDTNTDHHDGDNGDHDGDNGSDKTLVGTYRLVATLAGTAITDDMINRTGDLGTFIHWANILITVEADGYVEFDIFTAGITNSGSRAPLGKFPTADGQGSHRTTIRSDLPISLTEATALDTIFTDTAKRDILYLYRDKGRRGLVGSLTDLSSIELKVLKFTGNPGSDPITNYYVSSYDKTQVTKTSH</sequence>
<feature type="region of interest" description="Disordered" evidence="1">
    <location>
        <begin position="30"/>
        <end position="49"/>
    </location>
</feature>
<keyword evidence="4" id="KW-1185">Reference proteome</keyword>
<evidence type="ECO:0000313" key="3">
    <source>
        <dbReference type="EMBL" id="WGK68870.1"/>
    </source>
</evidence>
<evidence type="ECO:0000313" key="4">
    <source>
        <dbReference type="Proteomes" id="UP001228690"/>
    </source>
</evidence>
<evidence type="ECO:0000256" key="1">
    <source>
        <dbReference type="SAM" id="MobiDB-lite"/>
    </source>
</evidence>
<evidence type="ECO:0000256" key="2">
    <source>
        <dbReference type="SAM" id="SignalP"/>
    </source>
</evidence>
<protein>
    <submittedName>
        <fullName evidence="3">Uncharacterized protein</fullName>
    </submittedName>
</protein>
<feature type="chain" id="PRO_5045387378" evidence="2">
    <location>
        <begin position="23"/>
        <end position="215"/>
    </location>
</feature>
<name>A0ABY8MFU4_9SPIO</name>
<organism evidence="3 4">
    <name type="scientific">Candidatus Haliotispira prima</name>
    <dbReference type="NCBI Taxonomy" id="3034016"/>
    <lineage>
        <taxon>Bacteria</taxon>
        <taxon>Pseudomonadati</taxon>
        <taxon>Spirochaetota</taxon>
        <taxon>Spirochaetia</taxon>
        <taxon>Spirochaetales</taxon>
        <taxon>Spirochaetaceae</taxon>
        <taxon>Candidatus Haliotispira</taxon>
    </lineage>
</organism>
<keyword evidence="2" id="KW-0732">Signal</keyword>
<feature type="signal peptide" evidence="2">
    <location>
        <begin position="1"/>
        <end position="22"/>
    </location>
</feature>
<dbReference type="EMBL" id="CP123443">
    <property type="protein sequence ID" value="WGK68870.1"/>
    <property type="molecule type" value="Genomic_DNA"/>
</dbReference>
<gene>
    <name evidence="3" type="ORF">P0082_10330</name>
</gene>